<dbReference type="PANTHER" id="PTHR34580">
    <property type="match status" value="1"/>
</dbReference>
<dbReference type="PIRSF" id="PIRSF016838">
    <property type="entry name" value="PafC"/>
    <property type="match status" value="1"/>
</dbReference>
<dbReference type="PANTHER" id="PTHR34580:SF1">
    <property type="entry name" value="PROTEIN PAFC"/>
    <property type="match status" value="1"/>
</dbReference>
<evidence type="ECO:0000259" key="2">
    <source>
        <dbReference type="Pfam" id="PF19187"/>
    </source>
</evidence>
<dbReference type="OrthoDB" id="3268930at2"/>
<dbReference type="GO" id="GO:0000502">
    <property type="term" value="C:proteasome complex"/>
    <property type="evidence" value="ECO:0007669"/>
    <property type="project" value="UniProtKB-KW"/>
</dbReference>
<keyword evidence="3" id="KW-0647">Proteasome</keyword>
<feature type="domain" description="WYL" evidence="1">
    <location>
        <begin position="142"/>
        <end position="209"/>
    </location>
</feature>
<evidence type="ECO:0000313" key="4">
    <source>
        <dbReference type="Proteomes" id="UP000217210"/>
    </source>
</evidence>
<dbReference type="InterPro" id="IPR028349">
    <property type="entry name" value="PafC-like"/>
</dbReference>
<name>A0A249L4L8_9ACTN</name>
<evidence type="ECO:0000259" key="1">
    <source>
        <dbReference type="Pfam" id="PF13280"/>
    </source>
</evidence>
<evidence type="ECO:0000313" key="3">
    <source>
        <dbReference type="EMBL" id="ASY23879.1"/>
    </source>
</evidence>
<dbReference type="EMBL" id="CP016779">
    <property type="protein sequence ID" value="ASY23879.1"/>
    <property type="molecule type" value="Genomic_DNA"/>
</dbReference>
<dbReference type="InterPro" id="IPR026881">
    <property type="entry name" value="WYL_dom"/>
</dbReference>
<dbReference type="RefSeq" id="WP_095688153.1">
    <property type="nucleotide sequence ID" value="NZ_CP016779.1"/>
</dbReference>
<dbReference type="Pfam" id="PF19187">
    <property type="entry name" value="HTH_PafC"/>
    <property type="match status" value="1"/>
</dbReference>
<dbReference type="Pfam" id="PF13280">
    <property type="entry name" value="WYL"/>
    <property type="match status" value="1"/>
</dbReference>
<proteinExistence type="predicted"/>
<dbReference type="PROSITE" id="PS52050">
    <property type="entry name" value="WYL"/>
    <property type="match status" value="1"/>
</dbReference>
<dbReference type="AlphaFoldDB" id="A0A249L4L8"/>
<reference evidence="3 4" key="1">
    <citation type="submission" date="2016-07" db="EMBL/GenBank/DDBJ databases">
        <title>High microdiversification within the ubiquitous acI lineage of Actinobacteria.</title>
        <authorList>
            <person name="Neuenschwander S.M."/>
            <person name="Salcher M."/>
            <person name="Ghai R."/>
            <person name="Pernthaler J."/>
        </authorList>
    </citation>
    <scope>NUCLEOTIDE SEQUENCE [LARGE SCALE GENOMIC DNA]</scope>
    <source>
        <strain evidence="3">MMS-IIB-91</strain>
    </source>
</reference>
<dbReference type="KEGG" id="nab:B1sIIB91_03005"/>
<dbReference type="Proteomes" id="UP000217210">
    <property type="component" value="Chromosome"/>
</dbReference>
<dbReference type="InterPro" id="IPR051534">
    <property type="entry name" value="CBASS_pafABC_assoc_protein"/>
</dbReference>
<sequence>MVDNAANRALRTMDLIPYILENPGVSIIKLAKQFSVTEKQIESDLQLVFMCGLPGYTPYELIDLIFEDGVVSIIDPQVLDKPRRFTKSELVVIALGLQLLGELSASDSARLSKIKLLSNKITQLGGSNSIIFAPSSSKSPFVEVISKAITNKKSLTMQYQSLVKDEVSIRTVFPHNLYFMNGNLYLSAMDLAAKADRVFKVELIKTCEVGDDISSEVVNDSNSTLEVVLDVQKTYKNFIERNSSIITAVEEQKNCFRVHLKLSNLEWLKRSILSNSPGIKVISPSLLAKEVATLATSLLASYQAVKPI</sequence>
<protein>
    <submittedName>
        <fullName evidence="3">Proteasome accessory factor C</fullName>
    </submittedName>
</protein>
<accession>A0A249L4L8</accession>
<organism evidence="3 4">
    <name type="scientific">Candidatus Nanopelagicus abundans</name>
    <dbReference type="NCBI Taxonomy" id="1884916"/>
    <lineage>
        <taxon>Bacteria</taxon>
        <taxon>Bacillati</taxon>
        <taxon>Actinomycetota</taxon>
        <taxon>Actinomycetes</taxon>
        <taxon>Candidatus Nanopelagicales</taxon>
        <taxon>Candidatus Nanopelagicaceae</taxon>
        <taxon>Candidatus Nanopelagicus</taxon>
    </lineage>
</organism>
<keyword evidence="4" id="KW-1185">Reference proteome</keyword>
<dbReference type="InterPro" id="IPR043839">
    <property type="entry name" value="PafC_HTH"/>
</dbReference>
<feature type="domain" description="PafC HTH" evidence="2">
    <location>
        <begin position="10"/>
        <end position="121"/>
    </location>
</feature>
<gene>
    <name evidence="3" type="ORF">B1sIIB91_03005</name>
</gene>